<organism evidence="4 5">
    <name type="scientific">Kitasatospora terrestris</name>
    <dbReference type="NCBI Taxonomy" id="258051"/>
    <lineage>
        <taxon>Bacteria</taxon>
        <taxon>Bacillati</taxon>
        <taxon>Actinomycetota</taxon>
        <taxon>Actinomycetes</taxon>
        <taxon>Kitasatosporales</taxon>
        <taxon>Streptomycetaceae</taxon>
        <taxon>Kitasatospora</taxon>
    </lineage>
</organism>
<keyword evidence="3" id="KW-0472">Membrane</keyword>
<evidence type="ECO:0000313" key="4">
    <source>
        <dbReference type="EMBL" id="GAA4831378.1"/>
    </source>
</evidence>
<dbReference type="EMBL" id="BAABIS010000001">
    <property type="protein sequence ID" value="GAA4831378.1"/>
    <property type="molecule type" value="Genomic_DNA"/>
</dbReference>
<gene>
    <name evidence="4" type="ORF">GCM10023235_01980</name>
</gene>
<dbReference type="SUPFAM" id="SSF63817">
    <property type="entry name" value="Sortase"/>
    <property type="match status" value="1"/>
</dbReference>
<evidence type="ECO:0000313" key="5">
    <source>
        <dbReference type="Proteomes" id="UP001501752"/>
    </source>
</evidence>
<dbReference type="NCBIfam" id="NF033748">
    <property type="entry name" value="class_F_sortase"/>
    <property type="match status" value="1"/>
</dbReference>
<comment type="caution">
    <text evidence="4">The sequence shown here is derived from an EMBL/GenBank/DDBJ whole genome shotgun (WGS) entry which is preliminary data.</text>
</comment>
<dbReference type="InterPro" id="IPR042001">
    <property type="entry name" value="Sortase_F"/>
</dbReference>
<feature type="region of interest" description="Disordered" evidence="2">
    <location>
        <begin position="42"/>
        <end position="63"/>
    </location>
</feature>
<evidence type="ECO:0000256" key="3">
    <source>
        <dbReference type="SAM" id="Phobius"/>
    </source>
</evidence>
<feature type="transmembrane region" description="Helical" evidence="3">
    <location>
        <begin position="21"/>
        <end position="39"/>
    </location>
</feature>
<protein>
    <submittedName>
        <fullName evidence="4">Class F sortase</fullName>
    </submittedName>
</protein>
<dbReference type="Pfam" id="PF04203">
    <property type="entry name" value="Sortase"/>
    <property type="match status" value="1"/>
</dbReference>
<keyword evidence="5" id="KW-1185">Reference proteome</keyword>
<dbReference type="CDD" id="cd05829">
    <property type="entry name" value="Sortase_F"/>
    <property type="match status" value="1"/>
</dbReference>
<keyword evidence="3" id="KW-0812">Transmembrane</keyword>
<dbReference type="InterPro" id="IPR005754">
    <property type="entry name" value="Sortase"/>
</dbReference>
<keyword evidence="3" id="KW-1133">Transmembrane helix</keyword>
<keyword evidence="1" id="KW-0378">Hydrolase</keyword>
<dbReference type="Proteomes" id="UP001501752">
    <property type="component" value="Unassembled WGS sequence"/>
</dbReference>
<reference evidence="5" key="1">
    <citation type="journal article" date="2019" name="Int. J. Syst. Evol. Microbiol.">
        <title>The Global Catalogue of Microorganisms (GCM) 10K type strain sequencing project: providing services to taxonomists for standard genome sequencing and annotation.</title>
        <authorList>
            <consortium name="The Broad Institute Genomics Platform"/>
            <consortium name="The Broad Institute Genome Sequencing Center for Infectious Disease"/>
            <person name="Wu L."/>
            <person name="Ma J."/>
        </authorList>
    </citation>
    <scope>NUCLEOTIDE SEQUENCE [LARGE SCALE GENOMIC DNA]</scope>
    <source>
        <strain evidence="5">JCM 13006</strain>
    </source>
</reference>
<accession>A0ABP9D7V0</accession>
<dbReference type="InterPro" id="IPR023365">
    <property type="entry name" value="Sortase_dom-sf"/>
</dbReference>
<name>A0ABP9D7V0_9ACTN</name>
<proteinExistence type="predicted"/>
<evidence type="ECO:0000256" key="2">
    <source>
        <dbReference type="SAM" id="MobiDB-lite"/>
    </source>
</evidence>
<dbReference type="Gene3D" id="2.40.260.10">
    <property type="entry name" value="Sortase"/>
    <property type="match status" value="1"/>
</dbReference>
<sequence>MERAGDRAAGATSADRAREGAWTSGVLLVVSALLAGGAWSTSTAGPSLPHRARPASAPHGAPADVPVAAAETVPALGRGVPQRIRIASLAVDAPLIGLHLAADGSLQPPPASESNLAGWYAEGTSPGETGTAVVTGHVDTARGPAAFFRLVELAPGAEIAVERADRTVVRFAVDSVVAYPKNAFPSGLVYSPAPRPELRVITCGGPYDRAHGGYRDNVVVSAHLDSVVPGPAGGS</sequence>
<evidence type="ECO:0000256" key="1">
    <source>
        <dbReference type="ARBA" id="ARBA00022801"/>
    </source>
</evidence>